<dbReference type="GO" id="GO:0005886">
    <property type="term" value="C:plasma membrane"/>
    <property type="evidence" value="ECO:0007669"/>
    <property type="project" value="UniProtKB-SubCell"/>
</dbReference>
<dbReference type="PANTHER" id="PTHR23531">
    <property type="entry name" value="QUINOLENE RESISTANCE PROTEIN NORA"/>
    <property type="match status" value="1"/>
</dbReference>
<dbReference type="InterPro" id="IPR005829">
    <property type="entry name" value="Sugar_transporter_CS"/>
</dbReference>
<reference evidence="8" key="1">
    <citation type="submission" date="2020-05" db="EMBL/GenBank/DDBJ databases">
        <authorList>
            <person name="Zhu T."/>
            <person name="Keshari N."/>
            <person name="Lu X."/>
        </authorList>
    </citation>
    <scope>NUCLEOTIDE SEQUENCE</scope>
    <source>
        <strain evidence="8">NK1-22</strain>
    </source>
</reference>
<gene>
    <name evidence="8" type="ORF">HNI00_07720</name>
</gene>
<dbReference type="PROSITE" id="PS50850">
    <property type="entry name" value="MFS"/>
    <property type="match status" value="1"/>
</dbReference>
<evidence type="ECO:0000256" key="6">
    <source>
        <dbReference type="SAM" id="Phobius"/>
    </source>
</evidence>
<keyword evidence="3 6" id="KW-1133">Transmembrane helix</keyword>
<evidence type="ECO:0000256" key="5">
    <source>
        <dbReference type="SAM" id="MobiDB-lite"/>
    </source>
</evidence>
<dbReference type="PANTHER" id="PTHR23531:SF1">
    <property type="entry name" value="QUINOLENE RESISTANCE PROTEIN NORA"/>
    <property type="match status" value="1"/>
</dbReference>
<dbReference type="EMBL" id="CP053540">
    <property type="protein sequence ID" value="WOB43057.1"/>
    <property type="molecule type" value="Genomic_DNA"/>
</dbReference>
<name>A0AA96YMT3_9CYAN</name>
<feature type="region of interest" description="Disordered" evidence="5">
    <location>
        <begin position="204"/>
        <end position="227"/>
    </location>
</feature>
<feature type="transmembrane region" description="Helical" evidence="6">
    <location>
        <begin position="109"/>
        <end position="127"/>
    </location>
</feature>
<comment type="subcellular location">
    <subcellularLocation>
        <location evidence="1">Cell membrane</location>
        <topology evidence="1">Multi-pass membrane protein</topology>
    </subcellularLocation>
</comment>
<feature type="transmembrane region" description="Helical" evidence="6">
    <location>
        <begin position="139"/>
        <end position="160"/>
    </location>
</feature>
<dbReference type="InterPro" id="IPR052714">
    <property type="entry name" value="MFS_Exporter"/>
</dbReference>
<feature type="transmembrane region" description="Helical" evidence="6">
    <location>
        <begin position="276"/>
        <end position="293"/>
    </location>
</feature>
<feature type="transmembrane region" description="Helical" evidence="6">
    <location>
        <begin position="12"/>
        <end position="37"/>
    </location>
</feature>
<dbReference type="KEGG" id="tog:HNI00_07720"/>
<sequence>MLNRLTESFPKTRLWSFCICAGMLVYFTQVTVLFPVLPLYVTQRWQDAGVGFVVGAMAAGLLLFRPLIGWLIDRWGRKPVLWLGLGLMVVVLPLYGWSPNPDCLMGVRVLHGISQAAFATASQTLLVDVVPTRRRTALLGYLAMSNTIGFSIGPMLGAIAFARAGFVPVIGAMAGLTLLGFVLTLPLPWKTAASSEVSSAAVSNKSSESSESSKSSKPSKSSKSSKSSELAPEKAAFPWNVILQFPVRDATLLFFTGSFLHGAVVTFLPLLVSDAAVFYSLNALVAVLVRFALGRWGNRVSPRWVVSVGILCSGIGLVGVAIAPTLLLLWSVIYGLGFGSLFPVLSSIVSFAAPLTVRGRVYSVFLAGFDSGMTLGGAGVQPLSQIFPLSVLFLMLGGLGCSISGLAFRQFSRPIERI</sequence>
<feature type="transmembrane region" description="Helical" evidence="6">
    <location>
        <begin position="166"/>
        <end position="185"/>
    </location>
</feature>
<feature type="transmembrane region" description="Helical" evidence="6">
    <location>
        <begin position="333"/>
        <end position="354"/>
    </location>
</feature>
<dbReference type="PROSITE" id="PS00216">
    <property type="entry name" value="SUGAR_TRANSPORT_1"/>
    <property type="match status" value="1"/>
</dbReference>
<dbReference type="InterPro" id="IPR011701">
    <property type="entry name" value="MFS"/>
</dbReference>
<accession>A0AA96YMT3</accession>
<dbReference type="InterPro" id="IPR020846">
    <property type="entry name" value="MFS_dom"/>
</dbReference>
<dbReference type="SUPFAM" id="SSF103473">
    <property type="entry name" value="MFS general substrate transporter"/>
    <property type="match status" value="1"/>
</dbReference>
<dbReference type="InterPro" id="IPR036259">
    <property type="entry name" value="MFS_trans_sf"/>
</dbReference>
<keyword evidence="2 6" id="KW-0812">Transmembrane</keyword>
<evidence type="ECO:0000259" key="7">
    <source>
        <dbReference type="PROSITE" id="PS50850"/>
    </source>
</evidence>
<feature type="transmembrane region" description="Helical" evidence="6">
    <location>
        <begin position="361"/>
        <end position="380"/>
    </location>
</feature>
<dbReference type="Pfam" id="PF07690">
    <property type="entry name" value="MFS_1"/>
    <property type="match status" value="2"/>
</dbReference>
<feature type="transmembrane region" description="Helical" evidence="6">
    <location>
        <begin position="305"/>
        <end position="327"/>
    </location>
</feature>
<evidence type="ECO:0000256" key="4">
    <source>
        <dbReference type="ARBA" id="ARBA00023136"/>
    </source>
</evidence>
<proteinExistence type="predicted"/>
<evidence type="ECO:0000256" key="3">
    <source>
        <dbReference type="ARBA" id="ARBA00022989"/>
    </source>
</evidence>
<dbReference type="AlphaFoldDB" id="A0AA96YMT3"/>
<feature type="transmembrane region" description="Helical" evidence="6">
    <location>
        <begin position="80"/>
        <end position="97"/>
    </location>
</feature>
<evidence type="ECO:0000256" key="1">
    <source>
        <dbReference type="ARBA" id="ARBA00004651"/>
    </source>
</evidence>
<dbReference type="RefSeq" id="WP_316792173.1">
    <property type="nucleotide sequence ID" value="NZ_CP053540.1"/>
</dbReference>
<evidence type="ECO:0000313" key="8">
    <source>
        <dbReference type="EMBL" id="WOB43057.1"/>
    </source>
</evidence>
<feature type="transmembrane region" description="Helical" evidence="6">
    <location>
        <begin position="386"/>
        <end position="408"/>
    </location>
</feature>
<feature type="domain" description="Major facilitator superfamily (MFS) profile" evidence="7">
    <location>
        <begin position="15"/>
        <end position="418"/>
    </location>
</feature>
<protein>
    <submittedName>
        <fullName evidence="8">MFS transporter</fullName>
    </submittedName>
</protein>
<dbReference type="Gene3D" id="1.20.1250.20">
    <property type="entry name" value="MFS general substrate transporter like domains"/>
    <property type="match status" value="1"/>
</dbReference>
<dbReference type="GO" id="GO:0022857">
    <property type="term" value="F:transmembrane transporter activity"/>
    <property type="evidence" value="ECO:0007669"/>
    <property type="project" value="InterPro"/>
</dbReference>
<organism evidence="8">
    <name type="scientific">Thermoleptolyngbya oregonensis NK1-22</name>
    <dbReference type="NCBI Taxonomy" id="2547457"/>
    <lineage>
        <taxon>Bacteria</taxon>
        <taxon>Bacillati</taxon>
        <taxon>Cyanobacteriota</taxon>
        <taxon>Cyanophyceae</taxon>
        <taxon>Oculatellales</taxon>
        <taxon>Oculatellaceae</taxon>
        <taxon>Thermoleptolyngbya</taxon>
    </lineage>
</organism>
<feature type="transmembrane region" description="Helical" evidence="6">
    <location>
        <begin position="49"/>
        <end position="68"/>
    </location>
</feature>
<evidence type="ECO:0000256" key="2">
    <source>
        <dbReference type="ARBA" id="ARBA00022692"/>
    </source>
</evidence>
<keyword evidence="4 6" id="KW-0472">Membrane</keyword>
<feature type="transmembrane region" description="Helical" evidence="6">
    <location>
        <begin position="252"/>
        <end position="270"/>
    </location>
</feature>